<sequence length="161" mass="18430">MQQIPQARKANFITIAPPLSRRHHHHRHLFHRFISNSQTQLKRNEINVVHHSSSKHGTQINQLIPVTYLSPRSDETSLEGLRRLNETPRPFRKSGWLQPENLSTPKRITHHTNKALRMTRRAGGGKQRSISGVWPSRENGLTCAVALMVWTTTTAIMAIQT</sequence>
<dbReference type="Proteomes" id="UP001240678">
    <property type="component" value="Unassembled WGS sequence"/>
</dbReference>
<reference evidence="1 2" key="1">
    <citation type="submission" date="2016-10" db="EMBL/GenBank/DDBJ databases">
        <title>The genome sequence of Colletotrichum fioriniae PJ7.</title>
        <authorList>
            <person name="Baroncelli R."/>
        </authorList>
    </citation>
    <scope>NUCLEOTIDE SEQUENCE [LARGE SCALE GENOMIC DNA]</scope>
    <source>
        <strain evidence="1 2">IMI 309622</strain>
    </source>
</reference>
<accession>A0AAI9Z4C8</accession>
<dbReference type="RefSeq" id="XP_060317626.1">
    <property type="nucleotide sequence ID" value="XM_060451361.1"/>
</dbReference>
<gene>
    <name evidence="1" type="ORF">CCOS01_03175</name>
</gene>
<evidence type="ECO:0000313" key="1">
    <source>
        <dbReference type="EMBL" id="KAK1534423.1"/>
    </source>
</evidence>
<dbReference type="EMBL" id="MOOE01000003">
    <property type="protein sequence ID" value="KAK1534423.1"/>
    <property type="molecule type" value="Genomic_DNA"/>
</dbReference>
<proteinExistence type="predicted"/>
<name>A0AAI9Z4C8_9PEZI</name>
<dbReference type="AlphaFoldDB" id="A0AAI9Z4C8"/>
<keyword evidence="2" id="KW-1185">Reference proteome</keyword>
<dbReference type="GeneID" id="85334908"/>
<organism evidence="1 2">
    <name type="scientific">Colletotrichum costaricense</name>
    <dbReference type="NCBI Taxonomy" id="1209916"/>
    <lineage>
        <taxon>Eukaryota</taxon>
        <taxon>Fungi</taxon>
        <taxon>Dikarya</taxon>
        <taxon>Ascomycota</taxon>
        <taxon>Pezizomycotina</taxon>
        <taxon>Sordariomycetes</taxon>
        <taxon>Hypocreomycetidae</taxon>
        <taxon>Glomerellales</taxon>
        <taxon>Glomerellaceae</taxon>
        <taxon>Colletotrichum</taxon>
        <taxon>Colletotrichum acutatum species complex</taxon>
    </lineage>
</organism>
<evidence type="ECO:0000313" key="2">
    <source>
        <dbReference type="Proteomes" id="UP001240678"/>
    </source>
</evidence>
<comment type="caution">
    <text evidence="1">The sequence shown here is derived from an EMBL/GenBank/DDBJ whole genome shotgun (WGS) entry which is preliminary data.</text>
</comment>
<protein>
    <submittedName>
        <fullName evidence="1">Uncharacterized protein</fullName>
    </submittedName>
</protein>